<proteinExistence type="predicted"/>
<feature type="chain" id="PRO_5020247726" evidence="2">
    <location>
        <begin position="24"/>
        <end position="174"/>
    </location>
</feature>
<keyword evidence="4" id="KW-1185">Reference proteome</keyword>
<organism evidence="3 4">
    <name type="scientific">Tahibacter aquaticus</name>
    <dbReference type="NCBI Taxonomy" id="520092"/>
    <lineage>
        <taxon>Bacteria</taxon>
        <taxon>Pseudomonadati</taxon>
        <taxon>Pseudomonadota</taxon>
        <taxon>Gammaproteobacteria</taxon>
        <taxon>Lysobacterales</taxon>
        <taxon>Rhodanobacteraceae</taxon>
        <taxon>Tahibacter</taxon>
    </lineage>
</organism>
<evidence type="ECO:0000256" key="1">
    <source>
        <dbReference type="SAM" id="MobiDB-lite"/>
    </source>
</evidence>
<dbReference type="AlphaFoldDB" id="A0A4R6YMQ7"/>
<name>A0A4R6YMQ7_9GAMM</name>
<keyword evidence="2" id="KW-0732">Signal</keyword>
<gene>
    <name evidence="3" type="ORF">DFR29_11958</name>
</gene>
<feature type="compositionally biased region" description="Basic and acidic residues" evidence="1">
    <location>
        <begin position="136"/>
        <end position="151"/>
    </location>
</feature>
<feature type="signal peptide" evidence="2">
    <location>
        <begin position="1"/>
        <end position="23"/>
    </location>
</feature>
<comment type="caution">
    <text evidence="3">The sequence shown here is derived from an EMBL/GenBank/DDBJ whole genome shotgun (WGS) entry which is preliminary data.</text>
</comment>
<evidence type="ECO:0000256" key="2">
    <source>
        <dbReference type="SAM" id="SignalP"/>
    </source>
</evidence>
<protein>
    <submittedName>
        <fullName evidence="3">Uncharacterized protein</fullName>
    </submittedName>
</protein>
<dbReference type="RefSeq" id="WP_133821273.1">
    <property type="nucleotide sequence ID" value="NZ_SNZH01000019.1"/>
</dbReference>
<evidence type="ECO:0000313" key="4">
    <source>
        <dbReference type="Proteomes" id="UP000295293"/>
    </source>
</evidence>
<dbReference type="EMBL" id="SNZH01000019">
    <property type="protein sequence ID" value="TDR38730.1"/>
    <property type="molecule type" value="Genomic_DNA"/>
</dbReference>
<accession>A0A4R6YMQ7</accession>
<evidence type="ECO:0000313" key="3">
    <source>
        <dbReference type="EMBL" id="TDR38730.1"/>
    </source>
</evidence>
<feature type="region of interest" description="Disordered" evidence="1">
    <location>
        <begin position="135"/>
        <end position="174"/>
    </location>
</feature>
<dbReference type="Proteomes" id="UP000295293">
    <property type="component" value="Unassembled WGS sequence"/>
</dbReference>
<reference evidence="3 4" key="1">
    <citation type="submission" date="2019-03" db="EMBL/GenBank/DDBJ databases">
        <title>Genomic Encyclopedia of Type Strains, Phase IV (KMG-IV): sequencing the most valuable type-strain genomes for metagenomic binning, comparative biology and taxonomic classification.</title>
        <authorList>
            <person name="Goeker M."/>
        </authorList>
    </citation>
    <scope>NUCLEOTIDE SEQUENCE [LARGE SCALE GENOMIC DNA]</scope>
    <source>
        <strain evidence="3 4">DSM 21667</strain>
    </source>
</reference>
<dbReference type="OrthoDB" id="5956489at2"/>
<sequence length="174" mass="19085">MKRTFPAALLIAACLLFAAVATAKEKKAERPLTADSKALFDDQAEAIRQQMQPGGHYEFVSVQERTEVEKGLETVSSVLGRHADAKDFSSADKAELLQAQENVNAILTRNDGRRLICERSRPTGSHLGQDKCVTLADKERQRQLSERETRRLQMKSPGPSGLPNAEALRRAGGG</sequence>